<dbReference type="GO" id="GO:0043130">
    <property type="term" value="F:ubiquitin binding"/>
    <property type="evidence" value="ECO:0007669"/>
    <property type="project" value="InterPro"/>
</dbReference>
<feature type="domain" description="CUE" evidence="3">
    <location>
        <begin position="2"/>
        <end position="45"/>
    </location>
</feature>
<protein>
    <recommendedName>
        <fullName evidence="3">CUE domain-containing protein</fullName>
    </recommendedName>
</protein>
<keyword evidence="1" id="KW-0175">Coiled coil</keyword>
<feature type="region of interest" description="Disordered" evidence="2">
    <location>
        <begin position="574"/>
        <end position="639"/>
    </location>
</feature>
<gene>
    <name evidence="4" type="ORF">L1049_004659</name>
</gene>
<feature type="compositionally biased region" description="Polar residues" evidence="2">
    <location>
        <begin position="586"/>
        <end position="609"/>
    </location>
</feature>
<reference evidence="4 5" key="1">
    <citation type="journal article" date="2024" name="Plant J.">
        <title>Genome sequences and population genomics reveal climatic adaptation and genomic divergence between two closely related sweetgum species.</title>
        <authorList>
            <person name="Xu W.Q."/>
            <person name="Ren C.Q."/>
            <person name="Zhang X.Y."/>
            <person name="Comes H.P."/>
            <person name="Liu X.H."/>
            <person name="Li Y.G."/>
            <person name="Kettle C.J."/>
            <person name="Jalonen R."/>
            <person name="Gaisberger H."/>
            <person name="Ma Y.Z."/>
            <person name="Qiu Y.X."/>
        </authorList>
    </citation>
    <scope>NUCLEOTIDE SEQUENCE [LARGE SCALE GENOMIC DNA]</scope>
    <source>
        <strain evidence="4">Hangzhou</strain>
    </source>
</reference>
<keyword evidence="5" id="KW-1185">Reference proteome</keyword>
<dbReference type="AlphaFoldDB" id="A0AAP0WVW4"/>
<dbReference type="CDD" id="cd14279">
    <property type="entry name" value="CUE"/>
    <property type="match status" value="1"/>
</dbReference>
<evidence type="ECO:0000313" key="4">
    <source>
        <dbReference type="EMBL" id="KAK9281754.1"/>
    </source>
</evidence>
<proteinExistence type="predicted"/>
<comment type="caution">
    <text evidence="4">The sequence shown here is derived from an EMBL/GenBank/DDBJ whole genome shotgun (WGS) entry which is preliminary data.</text>
</comment>
<evidence type="ECO:0000256" key="1">
    <source>
        <dbReference type="SAM" id="Coils"/>
    </source>
</evidence>
<evidence type="ECO:0000259" key="3">
    <source>
        <dbReference type="PROSITE" id="PS51140"/>
    </source>
</evidence>
<evidence type="ECO:0000313" key="5">
    <source>
        <dbReference type="Proteomes" id="UP001415857"/>
    </source>
</evidence>
<feature type="compositionally biased region" description="Basic and acidic residues" evidence="2">
    <location>
        <begin position="611"/>
        <end position="625"/>
    </location>
</feature>
<name>A0AAP0WVW4_LIQFO</name>
<dbReference type="InterPro" id="IPR003892">
    <property type="entry name" value="CUE"/>
</dbReference>
<dbReference type="EMBL" id="JBBPBK010000007">
    <property type="protein sequence ID" value="KAK9281754.1"/>
    <property type="molecule type" value="Genomic_DNA"/>
</dbReference>
<feature type="coiled-coil region" evidence="1">
    <location>
        <begin position="439"/>
        <end position="480"/>
    </location>
</feature>
<dbReference type="Proteomes" id="UP001415857">
    <property type="component" value="Unassembled WGS sequence"/>
</dbReference>
<sequence length="639" mass="69847">MDSNSIYQTLQELFPQVDVRLLKAVALEHSGNALAAVEDVLTVVLPYVTESSISPISPRESWGFGGSSDGGVDRDKQSMILKRQQVVEEENAGPSLKPGSIASENANDIDRDSDALHVNSICLDEEIRNSSSVSNPSYSNDGHDQVCVSIESEVLMPLGKGQEINVKVGPDKSFNGTSITLMQEDSVNDGHDQVFGNIGGEELILFCENGTLNGLPAVWKDYVFPVANNLTTAILRKGQQEESSLDSNPLEVGNSAAQLVPPSVQEHIPDASDFGFQSKIDSSASSPKCEKPETSGSSDLDFKQDSSVSDVVDFDDESTLNTLVTRSGQICRIDLLEDIIEDAKNNKKTLFSAMESVINMMREVELKEKAVEQAKGEAARGGLDILTKVEELKKMLGHAKEANDMHAGEVYGEKSILATEARELQSRLLSLSDERDKSLAILDEMHQTLEVRLTAAEEERKAVEQEKLEKEESAQRALAEQEAVMTRVVQESKILQQEAEENSKLREFLMDRGHVVDMLQGEISVICQDVRLLKEKFDERVPLSQSVSSSQTTCILASSSSSLRSVASVQVLEQGESYESPKRRSQAASIDGQSLKSSPAASIDGQSPKSGPEEKRGRDDRKALLDDGWDFFDNNDGCN</sequence>
<organism evidence="4 5">
    <name type="scientific">Liquidambar formosana</name>
    <name type="common">Formosan gum</name>
    <dbReference type="NCBI Taxonomy" id="63359"/>
    <lineage>
        <taxon>Eukaryota</taxon>
        <taxon>Viridiplantae</taxon>
        <taxon>Streptophyta</taxon>
        <taxon>Embryophyta</taxon>
        <taxon>Tracheophyta</taxon>
        <taxon>Spermatophyta</taxon>
        <taxon>Magnoliopsida</taxon>
        <taxon>eudicotyledons</taxon>
        <taxon>Gunneridae</taxon>
        <taxon>Pentapetalae</taxon>
        <taxon>Saxifragales</taxon>
        <taxon>Altingiaceae</taxon>
        <taxon>Liquidambar</taxon>
    </lineage>
</organism>
<dbReference type="PROSITE" id="PS51140">
    <property type="entry name" value="CUE"/>
    <property type="match status" value="1"/>
</dbReference>
<dbReference type="PANTHER" id="PTHR48459:SF1">
    <property type="entry name" value="CUE DOMAIN-CONTAINING PROTEIN"/>
    <property type="match status" value="1"/>
</dbReference>
<feature type="region of interest" description="Disordered" evidence="2">
    <location>
        <begin position="88"/>
        <end position="107"/>
    </location>
</feature>
<accession>A0AAP0WVW4</accession>
<evidence type="ECO:0000256" key="2">
    <source>
        <dbReference type="SAM" id="MobiDB-lite"/>
    </source>
</evidence>
<dbReference type="PANTHER" id="PTHR48459">
    <property type="entry name" value="CUE DOMAIN-CONTAINING PROTEIN"/>
    <property type="match status" value="1"/>
</dbReference>
<feature type="region of interest" description="Disordered" evidence="2">
    <location>
        <begin position="279"/>
        <end position="303"/>
    </location>
</feature>
<feature type="coiled-coil region" evidence="1">
    <location>
        <begin position="333"/>
        <end position="377"/>
    </location>
</feature>